<organism evidence="9 10">
    <name type="scientific">Prorocentrum cordatum</name>
    <dbReference type="NCBI Taxonomy" id="2364126"/>
    <lineage>
        <taxon>Eukaryota</taxon>
        <taxon>Sar</taxon>
        <taxon>Alveolata</taxon>
        <taxon>Dinophyceae</taxon>
        <taxon>Prorocentrales</taxon>
        <taxon>Prorocentraceae</taxon>
        <taxon>Prorocentrum</taxon>
    </lineage>
</organism>
<dbReference type="InterPro" id="IPR002772">
    <property type="entry name" value="Glyco_hydro_3_C"/>
</dbReference>
<dbReference type="PANTHER" id="PTHR42715:SF10">
    <property type="entry name" value="BETA-GLUCOSIDASE"/>
    <property type="match status" value="1"/>
</dbReference>
<dbReference type="SUPFAM" id="SSF50370">
    <property type="entry name" value="Ricin B-like lectins"/>
    <property type="match status" value="1"/>
</dbReference>
<comment type="catalytic activity">
    <reaction evidence="1">
        <text>Hydrolysis of terminal, non-reducing beta-D-glucosyl residues with release of beta-D-glucose.</text>
        <dbReference type="EC" id="3.2.1.21"/>
    </reaction>
</comment>
<feature type="compositionally biased region" description="Low complexity" evidence="6">
    <location>
        <begin position="305"/>
        <end position="324"/>
    </location>
</feature>
<feature type="compositionally biased region" description="Low complexity" evidence="6">
    <location>
        <begin position="75"/>
        <end position="84"/>
    </location>
</feature>
<proteinExistence type="inferred from homology"/>
<keyword evidence="10" id="KW-1185">Reference proteome</keyword>
<dbReference type="Pfam" id="PF01915">
    <property type="entry name" value="Glyco_hydro_3_C"/>
    <property type="match status" value="1"/>
</dbReference>
<evidence type="ECO:0000256" key="2">
    <source>
        <dbReference type="ARBA" id="ARBA00005336"/>
    </source>
</evidence>
<dbReference type="PANTHER" id="PTHR42715">
    <property type="entry name" value="BETA-GLUCOSIDASE"/>
    <property type="match status" value="1"/>
</dbReference>
<evidence type="ECO:0000256" key="1">
    <source>
        <dbReference type="ARBA" id="ARBA00000448"/>
    </source>
</evidence>
<protein>
    <recommendedName>
        <fullName evidence="3">beta-glucosidase</fullName>
        <ecNumber evidence="3">3.2.1.21</ecNumber>
    </recommendedName>
</protein>
<dbReference type="Gene3D" id="2.60.40.10">
    <property type="entry name" value="Immunoglobulins"/>
    <property type="match status" value="1"/>
</dbReference>
<dbReference type="CDD" id="cd00161">
    <property type="entry name" value="beta-trefoil_Ricin-like"/>
    <property type="match status" value="1"/>
</dbReference>
<feature type="compositionally biased region" description="Low complexity" evidence="6">
    <location>
        <begin position="43"/>
        <end position="53"/>
    </location>
</feature>
<feature type="compositionally biased region" description="Low complexity" evidence="6">
    <location>
        <begin position="272"/>
        <end position="281"/>
    </location>
</feature>
<evidence type="ECO:0000259" key="8">
    <source>
        <dbReference type="Pfam" id="PF01915"/>
    </source>
</evidence>
<feature type="compositionally biased region" description="Pro residues" evidence="6">
    <location>
        <begin position="282"/>
        <end position="292"/>
    </location>
</feature>
<feature type="region of interest" description="Disordered" evidence="6">
    <location>
        <begin position="639"/>
        <end position="691"/>
    </location>
</feature>
<feature type="compositionally biased region" description="Low complexity" evidence="6">
    <location>
        <begin position="653"/>
        <end position="664"/>
    </location>
</feature>
<evidence type="ECO:0000313" key="9">
    <source>
        <dbReference type="EMBL" id="CAK0796458.1"/>
    </source>
</evidence>
<dbReference type="InterPro" id="IPR036881">
    <property type="entry name" value="Glyco_hydro_3_C_sf"/>
</dbReference>
<comment type="similarity">
    <text evidence="2">Belongs to the glycosyl hydrolase 3 family.</text>
</comment>
<dbReference type="InterPro" id="IPR000772">
    <property type="entry name" value="Ricin_B_lectin"/>
</dbReference>
<dbReference type="InterPro" id="IPR013783">
    <property type="entry name" value="Ig-like_fold"/>
</dbReference>
<feature type="compositionally biased region" description="Pro residues" evidence="6">
    <location>
        <begin position="54"/>
        <end position="64"/>
    </location>
</feature>
<dbReference type="InterPro" id="IPR035992">
    <property type="entry name" value="Ricin_B-like_lectins"/>
</dbReference>
<dbReference type="EC" id="3.2.1.21" evidence="3"/>
<dbReference type="InterPro" id="IPR050288">
    <property type="entry name" value="Cellulose_deg_GH3"/>
</dbReference>
<keyword evidence="5" id="KW-0326">Glycosidase</keyword>
<evidence type="ECO:0000256" key="6">
    <source>
        <dbReference type="SAM" id="MobiDB-lite"/>
    </source>
</evidence>
<keyword evidence="4" id="KW-0378">Hydrolase</keyword>
<feature type="non-terminal residue" evidence="9">
    <location>
        <position position="1"/>
    </location>
</feature>
<dbReference type="PROSITE" id="PS50231">
    <property type="entry name" value="RICIN_B_LECTIN"/>
    <property type="match status" value="1"/>
</dbReference>
<evidence type="ECO:0000256" key="3">
    <source>
        <dbReference type="ARBA" id="ARBA00012744"/>
    </source>
</evidence>
<evidence type="ECO:0000259" key="7">
    <source>
        <dbReference type="Pfam" id="PF00652"/>
    </source>
</evidence>
<accession>A0ABN9PWV5</accession>
<sequence>EEQFCCWWPQGPAEEICGQCLKKVALAEAHCPEDRVCGGGGADPAAGAPTEAPTEPPTEPPAEPPTDEQPDAAGEEAAAQGDEAAAPDEPSESSTPAPRTVAEQLEVPGWAVKVAGRCLEVAGEEPENGVELLLRDCAAASVRQQFSWESSLSKVRWAAHPALCLDVKEHNFTSGTPVQLWECLEEDEDQVFDISVGGLGSEEGAIRSHEYPQFCLSAGARADGLELASCRTGAAAQSFSAGQERAPSAWTTGAPGNATAAGSPKVSVRQLPAADPTASAAAPPPPPKPKPSAPSWDTGVYKDNPFGSAAPAAAPPGARHTGPGCPDEGGGNYKSKCKLQLADHIIAESAAVLKNAGGVLPLPRGARVALIGSEACAKDPLAQGGGSGWNGFACNEVPKVNVKDGIAGLGGVAAPRCPQKGGTEAHKVDEADVVVAVVAPSRASEGTDRDTLQLKDEDVKLIRKYGELGKRLVVVINAPGPMITSTWDSVVDAILITWLPGQQNGRGVAMALYGHGHAASGRLPFTFPKCSTQVCSREDELASVALGDKLSNGEYLNFSEKALIGYRWYHARGIDVSYPFGFGLFAYGSAEVQYSEAQAEVGDDSVTVSAKLAHQGAREGRDVPQLYLSFPKASSGRAWARTPETPWRPAAPPASASLLGAAGPQRSWPRTRSCAWASRRERSPPTSASSYWRRWSSGAVPPWRSPGQAAGVGTTLLTAS</sequence>
<dbReference type="Gene3D" id="3.40.50.1700">
    <property type="entry name" value="Glycoside hydrolase family 3 C-terminal domain"/>
    <property type="match status" value="1"/>
</dbReference>
<feature type="domain" description="Ricin B lectin" evidence="7">
    <location>
        <begin position="160"/>
        <end position="241"/>
    </location>
</feature>
<evidence type="ECO:0000256" key="5">
    <source>
        <dbReference type="ARBA" id="ARBA00023295"/>
    </source>
</evidence>
<dbReference type="EMBL" id="CAUYUJ010001554">
    <property type="protein sequence ID" value="CAK0796458.1"/>
    <property type="molecule type" value="Genomic_DNA"/>
</dbReference>
<comment type="caution">
    <text evidence="9">The sequence shown here is derived from an EMBL/GenBank/DDBJ whole genome shotgun (WGS) entry which is preliminary data.</text>
</comment>
<feature type="compositionally biased region" description="Acidic residues" evidence="6">
    <location>
        <begin position="65"/>
        <end position="74"/>
    </location>
</feature>
<name>A0ABN9PWV5_9DINO</name>
<feature type="region of interest" description="Disordered" evidence="6">
    <location>
        <begin position="241"/>
        <end position="327"/>
    </location>
</feature>
<dbReference type="Pfam" id="PF00652">
    <property type="entry name" value="Ricin_B_lectin"/>
    <property type="match status" value="1"/>
</dbReference>
<evidence type="ECO:0000256" key="4">
    <source>
        <dbReference type="ARBA" id="ARBA00022801"/>
    </source>
</evidence>
<feature type="region of interest" description="Disordered" evidence="6">
    <location>
        <begin position="33"/>
        <end position="104"/>
    </location>
</feature>
<dbReference type="Gene3D" id="2.80.10.50">
    <property type="match status" value="1"/>
</dbReference>
<gene>
    <name evidence="9" type="ORF">PCOR1329_LOCUS5835</name>
</gene>
<dbReference type="Proteomes" id="UP001189429">
    <property type="component" value="Unassembled WGS sequence"/>
</dbReference>
<feature type="compositionally biased region" description="Low complexity" evidence="6">
    <location>
        <begin position="249"/>
        <end position="262"/>
    </location>
</feature>
<feature type="domain" description="Glycoside hydrolase family 3 C-terminal" evidence="8">
    <location>
        <begin position="352"/>
        <end position="583"/>
    </location>
</feature>
<evidence type="ECO:0000313" key="10">
    <source>
        <dbReference type="Proteomes" id="UP001189429"/>
    </source>
</evidence>
<dbReference type="SUPFAM" id="SSF52279">
    <property type="entry name" value="Beta-D-glucan exohydrolase, C-terminal domain"/>
    <property type="match status" value="1"/>
</dbReference>
<reference evidence="9" key="1">
    <citation type="submission" date="2023-10" db="EMBL/GenBank/DDBJ databases">
        <authorList>
            <person name="Chen Y."/>
            <person name="Shah S."/>
            <person name="Dougan E. K."/>
            <person name="Thang M."/>
            <person name="Chan C."/>
        </authorList>
    </citation>
    <scope>NUCLEOTIDE SEQUENCE [LARGE SCALE GENOMIC DNA]</scope>
</reference>